<dbReference type="InterPro" id="IPR052058">
    <property type="entry name" value="Alcohol_O-acetyltransferase"/>
</dbReference>
<sequence>MASDGKWLWKTTSVEQFFTTYNVSYQLTLATREPLLEDDLRRAVTHLSRKVPLLRLCYAQREGEWWLKEMPQEIIDFEMIPDVTVEDAHQKCLTYQYDIKTGPLWFAKLKPDSPSMEGVPNMAGFPYMNTVFLGLYHGITDGYSNMKICGFLIQLLEDVIACNPFNDEEQLGICVSGEKTQQMVDEQFRAVKADSKYKEKMMEEFQASQKTCLLASLIPEGAGEKKPKTRMVLRNLDTDASSTFFKRCREEGVTVNSAFTALSSVAMVDILVEGGIDQDTYRISSNHVVNARRYWGGDTSEYLGCHALPTNPVAVDTPRSVGAKFWDYARVLHREFQRTLETDKAVHIEAMKQICRSENPDSGALSKQSQFDFCVTNMGDVTALVTEGGAHVQAVHVLRCTAIHPVPNLWAHFLHSFRGRLINVLAYSTENINEEMAENFCNKVFQHLHDAVNIKK</sequence>
<proteinExistence type="predicted"/>
<dbReference type="PANTHER" id="PTHR28037:SF1">
    <property type="entry name" value="ALCOHOL O-ACETYLTRANSFERASE 1-RELATED"/>
    <property type="match status" value="1"/>
</dbReference>
<dbReference type="InterPro" id="IPR023213">
    <property type="entry name" value="CAT-like_dom_sf"/>
</dbReference>
<dbReference type="AlphaFoldDB" id="A0A3R7MK64"/>
<reference evidence="1 2" key="1">
    <citation type="submission" date="2018-04" db="EMBL/GenBank/DDBJ databases">
        <authorList>
            <person name="Zhang X."/>
            <person name="Yuan J."/>
            <person name="Li F."/>
            <person name="Xiang J."/>
        </authorList>
    </citation>
    <scope>NUCLEOTIDE SEQUENCE [LARGE SCALE GENOMIC DNA]</scope>
    <source>
        <tissue evidence="1">Muscle</tissue>
    </source>
</reference>
<evidence type="ECO:0000313" key="1">
    <source>
        <dbReference type="EMBL" id="ROT83943.1"/>
    </source>
</evidence>
<gene>
    <name evidence="1" type="ORF">C7M84_022876</name>
</gene>
<dbReference type="OrthoDB" id="6340103at2759"/>
<reference evidence="1 2" key="2">
    <citation type="submission" date="2019-01" db="EMBL/GenBank/DDBJ databases">
        <title>The decoding of complex shrimp genome reveals the adaptation for benthos swimmer, frequently molting mechanism and breeding impact on genome.</title>
        <authorList>
            <person name="Sun Y."/>
            <person name="Gao Y."/>
            <person name="Yu Y."/>
        </authorList>
    </citation>
    <scope>NUCLEOTIDE SEQUENCE [LARGE SCALE GENOMIC DNA]</scope>
    <source>
        <tissue evidence="1">Muscle</tissue>
    </source>
</reference>
<accession>A0A3R7MK64</accession>
<organism evidence="1 2">
    <name type="scientific">Penaeus vannamei</name>
    <name type="common">Whiteleg shrimp</name>
    <name type="synonym">Litopenaeus vannamei</name>
    <dbReference type="NCBI Taxonomy" id="6689"/>
    <lineage>
        <taxon>Eukaryota</taxon>
        <taxon>Metazoa</taxon>
        <taxon>Ecdysozoa</taxon>
        <taxon>Arthropoda</taxon>
        <taxon>Crustacea</taxon>
        <taxon>Multicrustacea</taxon>
        <taxon>Malacostraca</taxon>
        <taxon>Eumalacostraca</taxon>
        <taxon>Eucarida</taxon>
        <taxon>Decapoda</taxon>
        <taxon>Dendrobranchiata</taxon>
        <taxon>Penaeoidea</taxon>
        <taxon>Penaeidae</taxon>
        <taxon>Penaeus</taxon>
    </lineage>
</organism>
<evidence type="ECO:0000313" key="2">
    <source>
        <dbReference type="Proteomes" id="UP000283509"/>
    </source>
</evidence>
<comment type="caution">
    <text evidence="1">The sequence shown here is derived from an EMBL/GenBank/DDBJ whole genome shotgun (WGS) entry which is preliminary data.</text>
</comment>
<name>A0A3R7MK64_PENVA</name>
<dbReference type="Gene3D" id="3.30.559.10">
    <property type="entry name" value="Chloramphenicol acetyltransferase-like domain"/>
    <property type="match status" value="1"/>
</dbReference>
<keyword evidence="2" id="KW-1185">Reference proteome</keyword>
<dbReference type="SUPFAM" id="SSF52777">
    <property type="entry name" value="CoA-dependent acyltransferases"/>
    <property type="match status" value="2"/>
</dbReference>
<evidence type="ECO:0008006" key="3">
    <source>
        <dbReference type="Google" id="ProtNLM"/>
    </source>
</evidence>
<dbReference type="Gene3D" id="3.30.559.30">
    <property type="entry name" value="Nonribosomal peptide synthetase, condensation domain"/>
    <property type="match status" value="1"/>
</dbReference>
<protein>
    <recommendedName>
        <fullName evidence="3">Condensation domain-containing protein</fullName>
    </recommendedName>
</protein>
<dbReference type="PANTHER" id="PTHR28037">
    <property type="entry name" value="ALCOHOL O-ACETYLTRANSFERASE 1-RELATED"/>
    <property type="match status" value="1"/>
</dbReference>
<dbReference type="Proteomes" id="UP000283509">
    <property type="component" value="Unassembled WGS sequence"/>
</dbReference>
<dbReference type="EMBL" id="QCYY01000619">
    <property type="protein sequence ID" value="ROT83943.1"/>
    <property type="molecule type" value="Genomic_DNA"/>
</dbReference>